<protein>
    <recommendedName>
        <fullName evidence="3">GHMP kinase</fullName>
    </recommendedName>
</protein>
<accession>J5KL17</accession>
<sequence>MRFYSNGKLLLTGEYLVLNGALSLALPSIYGQYLEVHDNNSNVIKWTSYDKSNRIWFECELNKENLNIIYSSSKNICKTIIKLITSIREIKPEFLKLTGSIIKTELTFSKDWGLGSSSTLISNFSKFAGINPFELNNKIFNGSGYDIACADSKSSLLYKLNNGKRVIKNVKYNPPFKENLYLVYLNKKQNSLNEIKKFKRNISSKIGTSEISDITKKIILCKDQSDFNFLIKEHEKIVSRIISRKRIKDKLFKDFDGEIKSLGAWGGDFVLVSASKSKPKYYFKRKGYNSIFKLNEVVYI</sequence>
<name>J5KL17_9GAMM</name>
<organism evidence="1 2">
    <name type="scientific">SAR86 cluster bacterium SAR86B</name>
    <dbReference type="NCBI Taxonomy" id="1123867"/>
    <lineage>
        <taxon>Bacteria</taxon>
        <taxon>Pseudomonadati</taxon>
        <taxon>Pseudomonadota</taxon>
        <taxon>Gammaproteobacteria</taxon>
        <taxon>SAR86 cluster</taxon>
    </lineage>
</organism>
<dbReference type="InterPro" id="IPR047765">
    <property type="entry name" value="GHMP_GYDIA-like"/>
</dbReference>
<gene>
    <name evidence="1" type="ORF">NT02SARS_1935</name>
</gene>
<reference evidence="1 2" key="1">
    <citation type="journal article" date="2012" name="ISME J.">
        <title>Genomic insights to SAR86, an abundant and uncultivated marine bacterial lineage.</title>
        <authorList>
            <person name="Dupont C.L."/>
            <person name="Rusch D.B."/>
            <person name="Yooseph S."/>
            <person name="Lombardo M.J."/>
            <person name="Richter R.A."/>
            <person name="Valas R."/>
            <person name="Novotny M."/>
            <person name="Yee-Greenbaum J."/>
            <person name="Selengut J.D."/>
            <person name="Haft D.H."/>
            <person name="Halpern A.L."/>
            <person name="Lasken R.S."/>
            <person name="Nealson K."/>
            <person name="Friedman R."/>
            <person name="Venter J.C."/>
        </authorList>
    </citation>
    <scope>NUCLEOTIDE SEQUENCE [LARGE SCALE GENOMIC DNA]</scope>
</reference>
<dbReference type="AlphaFoldDB" id="J5KL17"/>
<dbReference type="HOGENOM" id="CLU_918117_0_0_6"/>
<evidence type="ECO:0008006" key="3">
    <source>
        <dbReference type="Google" id="ProtNLM"/>
    </source>
</evidence>
<evidence type="ECO:0000313" key="1">
    <source>
        <dbReference type="EMBL" id="EJP73046.1"/>
    </source>
</evidence>
<dbReference type="NCBIfam" id="NF040656">
    <property type="entry name" value="GHMP_GYDIA"/>
    <property type="match status" value="1"/>
</dbReference>
<dbReference type="EMBL" id="JH611184">
    <property type="protein sequence ID" value="EJP73046.1"/>
    <property type="molecule type" value="Genomic_DNA"/>
</dbReference>
<dbReference type="SUPFAM" id="SSF54211">
    <property type="entry name" value="Ribosomal protein S5 domain 2-like"/>
    <property type="match status" value="1"/>
</dbReference>
<dbReference type="Proteomes" id="UP000010116">
    <property type="component" value="Unassembled WGS sequence"/>
</dbReference>
<dbReference type="InterPro" id="IPR020568">
    <property type="entry name" value="Ribosomal_Su5_D2-typ_SF"/>
</dbReference>
<dbReference type="InterPro" id="IPR014721">
    <property type="entry name" value="Ribsml_uS5_D2-typ_fold_subgr"/>
</dbReference>
<dbReference type="Gene3D" id="3.30.230.10">
    <property type="match status" value="1"/>
</dbReference>
<evidence type="ECO:0000313" key="2">
    <source>
        <dbReference type="Proteomes" id="UP000010116"/>
    </source>
</evidence>
<proteinExistence type="predicted"/>